<name>A0ABW1LLH9_9ACTN</name>
<keyword evidence="1" id="KW-0812">Transmembrane</keyword>
<dbReference type="RefSeq" id="WP_379156803.1">
    <property type="nucleotide sequence ID" value="NZ_JBHSRJ010000005.1"/>
</dbReference>
<keyword evidence="1" id="KW-0472">Membrane</keyword>
<evidence type="ECO:0000256" key="1">
    <source>
        <dbReference type="SAM" id="Phobius"/>
    </source>
</evidence>
<protein>
    <recommendedName>
        <fullName evidence="4">DUF3515 family protein</fullName>
    </recommendedName>
</protein>
<keyword evidence="1" id="KW-1133">Transmembrane helix</keyword>
<dbReference type="EMBL" id="JBHSRJ010000005">
    <property type="protein sequence ID" value="MFC6044800.1"/>
    <property type="molecule type" value="Genomic_DNA"/>
</dbReference>
<evidence type="ECO:0008006" key="4">
    <source>
        <dbReference type="Google" id="ProtNLM"/>
    </source>
</evidence>
<evidence type="ECO:0000313" key="2">
    <source>
        <dbReference type="EMBL" id="MFC6044800.1"/>
    </source>
</evidence>
<reference evidence="3" key="1">
    <citation type="journal article" date="2019" name="Int. J. Syst. Evol. Microbiol.">
        <title>The Global Catalogue of Microorganisms (GCM) 10K type strain sequencing project: providing services to taxonomists for standard genome sequencing and annotation.</title>
        <authorList>
            <consortium name="The Broad Institute Genomics Platform"/>
            <consortium name="The Broad Institute Genome Sequencing Center for Infectious Disease"/>
            <person name="Wu L."/>
            <person name="Ma J."/>
        </authorList>
    </citation>
    <scope>NUCLEOTIDE SEQUENCE [LARGE SCALE GENOMIC DNA]</scope>
    <source>
        <strain evidence="3">CCUG 54522</strain>
    </source>
</reference>
<evidence type="ECO:0000313" key="3">
    <source>
        <dbReference type="Proteomes" id="UP001596135"/>
    </source>
</evidence>
<accession>A0ABW1LLH9</accession>
<proteinExistence type="predicted"/>
<comment type="caution">
    <text evidence="2">The sequence shown here is derived from an EMBL/GenBank/DDBJ whole genome shotgun (WGS) entry which is preliminary data.</text>
</comment>
<keyword evidence="3" id="KW-1185">Reference proteome</keyword>
<organism evidence="2 3">
    <name type="scientific">Nocardioides hankookensis</name>
    <dbReference type="NCBI Taxonomy" id="443157"/>
    <lineage>
        <taxon>Bacteria</taxon>
        <taxon>Bacillati</taxon>
        <taxon>Actinomycetota</taxon>
        <taxon>Actinomycetes</taxon>
        <taxon>Propionibacteriales</taxon>
        <taxon>Nocardioidaceae</taxon>
        <taxon>Nocardioides</taxon>
    </lineage>
</organism>
<gene>
    <name evidence="2" type="ORF">ACFPYL_17050</name>
</gene>
<feature type="transmembrane region" description="Helical" evidence="1">
    <location>
        <begin position="43"/>
        <end position="61"/>
    </location>
</feature>
<dbReference type="Proteomes" id="UP001596135">
    <property type="component" value="Unassembled WGS sequence"/>
</dbReference>
<sequence length="221" mass="22850">MNEHDQLRDLLERAAPERPHLDPGARTDAVVRTGRATQNRSRALLAGLVALLLAVFVVVPLSRGDDASEVAHDTVSPVAPSCPARAIDVTTLPEVPALGGVVAVRSCPATWSGSSLDAGRSPEPLPTSPLLGSVAASFAGVVTGLPAYVLPADCMSVSVIPDPWALQVTTTDDRTYVLGSTMRSCSAVKIDGVDRGVEVILDAFTSSLEGSGDDTGTIETP</sequence>